<accession>A0A0R0DNY0</accession>
<proteinExistence type="predicted"/>
<dbReference type="Proteomes" id="UP000050940">
    <property type="component" value="Unassembled WGS sequence"/>
</dbReference>
<name>A0A0R0DNY0_9GAMM</name>
<gene>
    <name evidence="1" type="ORF">ABB34_12690</name>
</gene>
<reference evidence="1 2" key="1">
    <citation type="submission" date="2015-05" db="EMBL/GenBank/DDBJ databases">
        <title>Genome sequencing and analysis of members of genus Stenotrophomonas.</title>
        <authorList>
            <person name="Patil P.P."/>
            <person name="Midha S."/>
            <person name="Patil P.B."/>
        </authorList>
    </citation>
    <scope>NUCLEOTIDE SEQUENCE [LARGE SCALE GENOMIC DNA]</scope>
    <source>
        <strain evidence="1 2">JCM 16244</strain>
    </source>
</reference>
<comment type="caution">
    <text evidence="1">The sequence shown here is derived from an EMBL/GenBank/DDBJ whole genome shotgun (WGS) entry which is preliminary data.</text>
</comment>
<keyword evidence="2" id="KW-1185">Reference proteome</keyword>
<sequence length="130" mass="13961">MAGAYNWWSKRAPAADIAVAAEADGFIPVEMPSGIPRNMVLVLAPPNCPSEQAQRAEALIRELTDIGIPVKRGSSFSFDLENPSREQRAAVDRTVAVFKQGAPAVFINGMGMSNPSTSQVVAVYRSTRRG</sequence>
<evidence type="ECO:0000313" key="2">
    <source>
        <dbReference type="Proteomes" id="UP000050940"/>
    </source>
</evidence>
<dbReference type="EMBL" id="LDJP01000078">
    <property type="protein sequence ID" value="KRG83184.1"/>
    <property type="molecule type" value="Genomic_DNA"/>
</dbReference>
<dbReference type="AlphaFoldDB" id="A0A0R0DNY0"/>
<organism evidence="1 2">
    <name type="scientific">Stenotrophomonas daejeonensis</name>
    <dbReference type="NCBI Taxonomy" id="659018"/>
    <lineage>
        <taxon>Bacteria</taxon>
        <taxon>Pseudomonadati</taxon>
        <taxon>Pseudomonadota</taxon>
        <taxon>Gammaproteobacteria</taxon>
        <taxon>Lysobacterales</taxon>
        <taxon>Lysobacteraceae</taxon>
        <taxon>Stenotrophomonas</taxon>
    </lineage>
</organism>
<evidence type="ECO:0000313" key="1">
    <source>
        <dbReference type="EMBL" id="KRG83184.1"/>
    </source>
</evidence>
<protein>
    <submittedName>
        <fullName evidence="1">Uncharacterized protein</fullName>
    </submittedName>
</protein>
<dbReference type="PATRIC" id="fig|659018.3.peg.2672"/>